<dbReference type="Gene3D" id="3.40.50.1820">
    <property type="entry name" value="alpha/beta hydrolase"/>
    <property type="match status" value="1"/>
</dbReference>
<dbReference type="EMBL" id="NBSH01000006">
    <property type="protein sequence ID" value="ORX37018.1"/>
    <property type="molecule type" value="Genomic_DNA"/>
</dbReference>
<keyword evidence="2" id="KW-0378">Hydrolase</keyword>
<dbReference type="Pfam" id="PF00561">
    <property type="entry name" value="Abhydrolase_1"/>
    <property type="match status" value="1"/>
</dbReference>
<evidence type="ECO:0000259" key="1">
    <source>
        <dbReference type="Pfam" id="PF00561"/>
    </source>
</evidence>
<evidence type="ECO:0000313" key="2">
    <source>
        <dbReference type="EMBL" id="ORX37018.1"/>
    </source>
</evidence>
<proteinExistence type="predicted"/>
<dbReference type="PANTHER" id="PTHR43798:SF33">
    <property type="entry name" value="HYDROLASE, PUTATIVE (AFU_ORTHOLOGUE AFUA_2G14860)-RELATED"/>
    <property type="match status" value="1"/>
</dbReference>
<reference evidence="2 3" key="1">
    <citation type="submission" date="2017-03" db="EMBL/GenBank/DDBJ databases">
        <title>Widespread Adenine N6-methylation of Active Genes in Fungi.</title>
        <authorList>
            <consortium name="DOE Joint Genome Institute"/>
            <person name="Mondo S.J."/>
            <person name="Dannebaum R.O."/>
            <person name="Kuo R.C."/>
            <person name="Louie K.B."/>
            <person name="Bewick A.J."/>
            <person name="Labutti K."/>
            <person name="Haridas S."/>
            <person name="Kuo A."/>
            <person name="Salamov A."/>
            <person name="Ahrendt S.R."/>
            <person name="Lau R."/>
            <person name="Bowen B.P."/>
            <person name="Lipzen A."/>
            <person name="Sullivan W."/>
            <person name="Andreopoulos W.B."/>
            <person name="Clum A."/>
            <person name="Lindquist E."/>
            <person name="Daum C."/>
            <person name="Northen T.R."/>
            <person name="Ramamoorthy G."/>
            <person name="Schmitz R.J."/>
            <person name="Gryganskyi A."/>
            <person name="Culley D."/>
            <person name="Magnuson J."/>
            <person name="James T.Y."/>
            <person name="O'Malley M.A."/>
            <person name="Stajich J.E."/>
            <person name="Spatafora J.W."/>
            <person name="Visel A."/>
            <person name="Grigoriev I.V."/>
        </authorList>
    </citation>
    <scope>NUCLEOTIDE SEQUENCE [LARGE SCALE GENOMIC DNA]</scope>
    <source>
        <strain evidence="2 3">NRRL Y-17943</strain>
    </source>
</reference>
<dbReference type="InterPro" id="IPR050266">
    <property type="entry name" value="AB_hydrolase_sf"/>
</dbReference>
<dbReference type="GO" id="GO:0047372">
    <property type="term" value="F:monoacylglycerol lipase activity"/>
    <property type="evidence" value="ECO:0007669"/>
    <property type="project" value="TreeGrafter"/>
</dbReference>
<gene>
    <name evidence="2" type="ORF">BD324DRAFT_650634</name>
</gene>
<dbReference type="Proteomes" id="UP000193218">
    <property type="component" value="Unassembled WGS sequence"/>
</dbReference>
<dbReference type="InterPro" id="IPR029058">
    <property type="entry name" value="AB_hydrolase_fold"/>
</dbReference>
<dbReference type="RefSeq" id="XP_021871056.1">
    <property type="nucleotide sequence ID" value="XM_022018179.1"/>
</dbReference>
<organism evidence="2 3">
    <name type="scientific">Kockovaella imperatae</name>
    <dbReference type="NCBI Taxonomy" id="4999"/>
    <lineage>
        <taxon>Eukaryota</taxon>
        <taxon>Fungi</taxon>
        <taxon>Dikarya</taxon>
        <taxon>Basidiomycota</taxon>
        <taxon>Agaricomycotina</taxon>
        <taxon>Tremellomycetes</taxon>
        <taxon>Tremellales</taxon>
        <taxon>Cuniculitremaceae</taxon>
        <taxon>Kockovaella</taxon>
    </lineage>
</organism>
<name>A0A1Y1UG64_9TREE</name>
<dbReference type="InterPro" id="IPR000073">
    <property type="entry name" value="AB_hydrolase_1"/>
</dbReference>
<sequence length="112" mass="12522">MVFEGFESFDVKVDSACLGEMLSIHGIRKGRGPPLLLLHGYPQTLRIWNKIANVLAEAYTVIATDLRGYGQSDKPSGSSTHVEYSKREMASDPVQVMSRLGYETFYLVAHDR</sequence>
<dbReference type="AlphaFoldDB" id="A0A1Y1UG64"/>
<dbReference type="GO" id="GO:0016020">
    <property type="term" value="C:membrane"/>
    <property type="evidence" value="ECO:0007669"/>
    <property type="project" value="TreeGrafter"/>
</dbReference>
<protein>
    <submittedName>
        <fullName evidence="2">Alpha/Beta hydrolase protein</fullName>
    </submittedName>
</protein>
<dbReference type="GO" id="GO:0046464">
    <property type="term" value="P:acylglycerol catabolic process"/>
    <property type="evidence" value="ECO:0007669"/>
    <property type="project" value="TreeGrafter"/>
</dbReference>
<dbReference type="SUPFAM" id="SSF53474">
    <property type="entry name" value="alpha/beta-Hydrolases"/>
    <property type="match status" value="1"/>
</dbReference>
<dbReference type="STRING" id="4999.A0A1Y1UG64"/>
<dbReference type="PANTHER" id="PTHR43798">
    <property type="entry name" value="MONOACYLGLYCEROL LIPASE"/>
    <property type="match status" value="1"/>
</dbReference>
<evidence type="ECO:0000313" key="3">
    <source>
        <dbReference type="Proteomes" id="UP000193218"/>
    </source>
</evidence>
<feature type="domain" description="AB hydrolase-1" evidence="1">
    <location>
        <begin position="33"/>
        <end position="111"/>
    </location>
</feature>
<dbReference type="OrthoDB" id="6431331at2759"/>
<keyword evidence="3" id="KW-1185">Reference proteome</keyword>
<dbReference type="InParanoid" id="A0A1Y1UG64"/>
<comment type="caution">
    <text evidence="2">The sequence shown here is derived from an EMBL/GenBank/DDBJ whole genome shotgun (WGS) entry which is preliminary data.</text>
</comment>
<dbReference type="GeneID" id="33559988"/>
<accession>A0A1Y1UG64</accession>